<organism evidence="2 3">
    <name type="scientific">Halocaridina rubra</name>
    <name type="common">Hawaiian red shrimp</name>
    <dbReference type="NCBI Taxonomy" id="373956"/>
    <lineage>
        <taxon>Eukaryota</taxon>
        <taxon>Metazoa</taxon>
        <taxon>Ecdysozoa</taxon>
        <taxon>Arthropoda</taxon>
        <taxon>Crustacea</taxon>
        <taxon>Multicrustacea</taxon>
        <taxon>Malacostraca</taxon>
        <taxon>Eumalacostraca</taxon>
        <taxon>Eucarida</taxon>
        <taxon>Decapoda</taxon>
        <taxon>Pleocyemata</taxon>
        <taxon>Caridea</taxon>
        <taxon>Atyoidea</taxon>
        <taxon>Atyidae</taxon>
        <taxon>Halocaridina</taxon>
    </lineage>
</organism>
<evidence type="ECO:0008006" key="4">
    <source>
        <dbReference type="Google" id="ProtNLM"/>
    </source>
</evidence>
<keyword evidence="1" id="KW-0732">Signal</keyword>
<proteinExistence type="predicted"/>
<keyword evidence="3" id="KW-1185">Reference proteome</keyword>
<feature type="chain" id="PRO_5042913099" description="Prisilkin-39-like" evidence="1">
    <location>
        <begin position="16"/>
        <end position="153"/>
    </location>
</feature>
<comment type="caution">
    <text evidence="2">The sequence shown here is derived from an EMBL/GenBank/DDBJ whole genome shotgun (WGS) entry which is preliminary data.</text>
</comment>
<dbReference type="EMBL" id="JAXCGZ010004369">
    <property type="protein sequence ID" value="KAK7081871.1"/>
    <property type="molecule type" value="Genomic_DNA"/>
</dbReference>
<feature type="signal peptide" evidence="1">
    <location>
        <begin position="1"/>
        <end position="15"/>
    </location>
</feature>
<reference evidence="2 3" key="1">
    <citation type="submission" date="2023-11" db="EMBL/GenBank/DDBJ databases">
        <title>Halocaridina rubra genome assembly.</title>
        <authorList>
            <person name="Smith C."/>
        </authorList>
    </citation>
    <scope>NUCLEOTIDE SEQUENCE [LARGE SCALE GENOMIC DNA]</scope>
    <source>
        <strain evidence="2">EP-1</strain>
        <tissue evidence="2">Whole</tissue>
    </source>
</reference>
<sequence>MRILVVLLLAALAVAEQKREANPHYTVPSYGYGVVPYGYGYHLPYRHQYGYGYGTQLNPYDSSAYVHSYQHSIHKRSAEANPSPILGYRYGYPPVVYENGYPNLGYGYGYRPQGFGYGDGAVYGYTTEVKHPGNAYSYQHKDGIVPPSYGYYY</sequence>
<gene>
    <name evidence="2" type="ORF">SK128_015853</name>
</gene>
<evidence type="ECO:0000313" key="2">
    <source>
        <dbReference type="EMBL" id="KAK7081871.1"/>
    </source>
</evidence>
<evidence type="ECO:0000313" key="3">
    <source>
        <dbReference type="Proteomes" id="UP001381693"/>
    </source>
</evidence>
<accession>A0AAN8XCY8</accession>
<dbReference type="Proteomes" id="UP001381693">
    <property type="component" value="Unassembled WGS sequence"/>
</dbReference>
<dbReference type="AlphaFoldDB" id="A0AAN8XCY8"/>
<evidence type="ECO:0000256" key="1">
    <source>
        <dbReference type="SAM" id="SignalP"/>
    </source>
</evidence>
<protein>
    <recommendedName>
        <fullName evidence="4">Prisilkin-39-like</fullName>
    </recommendedName>
</protein>
<name>A0AAN8XCY8_HALRR</name>